<dbReference type="Pfam" id="PF00990">
    <property type="entry name" value="GGDEF"/>
    <property type="match status" value="1"/>
</dbReference>
<keyword evidence="1" id="KW-0472">Membrane</keyword>
<dbReference type="STRING" id="113562.SAMN04489716_1692"/>
<feature type="transmembrane region" description="Helical" evidence="1">
    <location>
        <begin position="129"/>
        <end position="148"/>
    </location>
</feature>
<dbReference type="InterPro" id="IPR000160">
    <property type="entry name" value="GGDEF_dom"/>
</dbReference>
<gene>
    <name evidence="3" type="ORF">SAMN04489716_1692</name>
</gene>
<evidence type="ECO:0000313" key="4">
    <source>
        <dbReference type="Proteomes" id="UP000198688"/>
    </source>
</evidence>
<dbReference type="SMART" id="SM00267">
    <property type="entry name" value="GGDEF"/>
    <property type="match status" value="1"/>
</dbReference>
<dbReference type="InterPro" id="IPR050469">
    <property type="entry name" value="Diguanylate_Cyclase"/>
</dbReference>
<dbReference type="PROSITE" id="PS50887">
    <property type="entry name" value="GGDEF"/>
    <property type="match status" value="1"/>
</dbReference>
<protein>
    <submittedName>
        <fullName evidence="3">Diguanylate cyclase (GGDEF) domain-containing protein</fullName>
    </submittedName>
</protein>
<dbReference type="PANTHER" id="PTHR45138">
    <property type="entry name" value="REGULATORY COMPONENTS OF SENSORY TRANSDUCTION SYSTEM"/>
    <property type="match status" value="1"/>
</dbReference>
<dbReference type="Gene3D" id="3.30.70.270">
    <property type="match status" value="1"/>
</dbReference>
<dbReference type="PANTHER" id="PTHR45138:SF9">
    <property type="entry name" value="DIGUANYLATE CYCLASE DGCM-RELATED"/>
    <property type="match status" value="1"/>
</dbReference>
<feature type="domain" description="GGDEF" evidence="2">
    <location>
        <begin position="204"/>
        <end position="336"/>
    </location>
</feature>
<dbReference type="EMBL" id="LT629758">
    <property type="protein sequence ID" value="SDS81657.1"/>
    <property type="molecule type" value="Genomic_DNA"/>
</dbReference>
<feature type="transmembrane region" description="Helical" evidence="1">
    <location>
        <begin position="59"/>
        <end position="75"/>
    </location>
</feature>
<dbReference type="InterPro" id="IPR029787">
    <property type="entry name" value="Nucleotide_cyclase"/>
</dbReference>
<dbReference type="CDD" id="cd01949">
    <property type="entry name" value="GGDEF"/>
    <property type="match status" value="1"/>
</dbReference>
<dbReference type="GO" id="GO:0005886">
    <property type="term" value="C:plasma membrane"/>
    <property type="evidence" value="ECO:0007669"/>
    <property type="project" value="TreeGrafter"/>
</dbReference>
<reference evidence="3 4" key="1">
    <citation type="submission" date="2016-10" db="EMBL/GenBank/DDBJ databases">
        <authorList>
            <person name="de Groot N.N."/>
        </authorList>
    </citation>
    <scope>NUCLEOTIDE SEQUENCE [LARGE SCALE GENOMIC DNA]</scope>
    <source>
        <strain evidence="3 4">DSM 43941</strain>
    </source>
</reference>
<accession>A0A1H1VA84</accession>
<keyword evidence="1" id="KW-0812">Transmembrane</keyword>
<dbReference type="SUPFAM" id="SSF55073">
    <property type="entry name" value="Nucleotide cyclase"/>
    <property type="match status" value="1"/>
</dbReference>
<feature type="transmembrane region" description="Helical" evidence="1">
    <location>
        <begin position="81"/>
        <end position="98"/>
    </location>
</feature>
<dbReference type="GO" id="GO:0043709">
    <property type="term" value="P:cell adhesion involved in single-species biofilm formation"/>
    <property type="evidence" value="ECO:0007669"/>
    <property type="project" value="TreeGrafter"/>
</dbReference>
<dbReference type="Proteomes" id="UP000198688">
    <property type="component" value="Chromosome I"/>
</dbReference>
<evidence type="ECO:0000313" key="3">
    <source>
        <dbReference type="EMBL" id="SDS81657.1"/>
    </source>
</evidence>
<dbReference type="AlphaFoldDB" id="A0A1H1VA84"/>
<evidence type="ECO:0000259" key="2">
    <source>
        <dbReference type="PROSITE" id="PS50887"/>
    </source>
</evidence>
<organism evidence="3 4">
    <name type="scientific">Actinoplanes derwentensis</name>
    <dbReference type="NCBI Taxonomy" id="113562"/>
    <lineage>
        <taxon>Bacteria</taxon>
        <taxon>Bacillati</taxon>
        <taxon>Actinomycetota</taxon>
        <taxon>Actinomycetes</taxon>
        <taxon>Micromonosporales</taxon>
        <taxon>Micromonosporaceae</taxon>
        <taxon>Actinoplanes</taxon>
    </lineage>
</organism>
<feature type="transmembrane region" description="Helical" evidence="1">
    <location>
        <begin position="105"/>
        <end position="123"/>
    </location>
</feature>
<name>A0A1H1VA84_9ACTN</name>
<sequence length="341" mass="35956">MADTAERQANLLSSSAVPIYVAAAWLLDGPIRWAMAGMALLLTVVGFAVRRAPGDRDKWAGVVTCLLASGVWGWLTPRIPMLASAVLVVAIIYPALMLPARSARGLLVVAPMVALAAQFAEGFAGSQAVQAVAVAMTSVGLGLVFYRIRRVTAQRISDDTRALAEANARLENLSRTDGLTGLANRRRLDEALDQAWVDAVAGDEPVSVVMVDIDHFKSYNDHYGHLGGDDCLRKVAATLAGAIREGDLAARYGGEEFSVIIAGGDAVEVAERIRLAVSELAAEHVTAPSGRVTVSVGVATARPGEIGAARQLLEAADLSLYQAKRDGRNRVGPMVTHLQAA</sequence>
<dbReference type="InterPro" id="IPR043128">
    <property type="entry name" value="Rev_trsase/Diguanyl_cyclase"/>
</dbReference>
<proteinExistence type="predicted"/>
<feature type="transmembrane region" description="Helical" evidence="1">
    <location>
        <begin position="9"/>
        <end position="27"/>
    </location>
</feature>
<dbReference type="FunFam" id="3.30.70.270:FF:000001">
    <property type="entry name" value="Diguanylate cyclase domain protein"/>
    <property type="match status" value="1"/>
</dbReference>
<keyword evidence="1" id="KW-1133">Transmembrane helix</keyword>
<dbReference type="NCBIfam" id="TIGR00254">
    <property type="entry name" value="GGDEF"/>
    <property type="match status" value="1"/>
</dbReference>
<dbReference type="GO" id="GO:0052621">
    <property type="term" value="F:diguanylate cyclase activity"/>
    <property type="evidence" value="ECO:0007669"/>
    <property type="project" value="TreeGrafter"/>
</dbReference>
<evidence type="ECO:0000256" key="1">
    <source>
        <dbReference type="SAM" id="Phobius"/>
    </source>
</evidence>
<dbReference type="GO" id="GO:1902201">
    <property type="term" value="P:negative regulation of bacterial-type flagellum-dependent cell motility"/>
    <property type="evidence" value="ECO:0007669"/>
    <property type="project" value="TreeGrafter"/>
</dbReference>
<feature type="transmembrane region" description="Helical" evidence="1">
    <location>
        <begin position="33"/>
        <end position="52"/>
    </location>
</feature>
<keyword evidence="4" id="KW-1185">Reference proteome</keyword>